<dbReference type="InterPro" id="IPR032466">
    <property type="entry name" value="Metal_Hydrolase"/>
</dbReference>
<keyword evidence="2" id="KW-0378">Hydrolase</keyword>
<dbReference type="PANTHER" id="PTHR35563">
    <property type="entry name" value="BARREL METAL-DEPENDENT HYDROLASE, PUTATIVE (AFU_ORTHOLOGUE AFUA_1G16240)-RELATED"/>
    <property type="match status" value="1"/>
</dbReference>
<proteinExistence type="predicted"/>
<evidence type="ECO:0000313" key="3">
    <source>
        <dbReference type="Proteomes" id="UP000072421"/>
    </source>
</evidence>
<dbReference type="GO" id="GO:0016787">
    <property type="term" value="F:hydrolase activity"/>
    <property type="evidence" value="ECO:0007669"/>
    <property type="project" value="UniProtKB-KW"/>
</dbReference>
<evidence type="ECO:0000313" key="2">
    <source>
        <dbReference type="EMBL" id="AMO93222.1"/>
    </source>
</evidence>
<dbReference type="InterPro" id="IPR052358">
    <property type="entry name" value="Aro_Compnd_Degr_Hydrolases"/>
</dbReference>
<dbReference type="SUPFAM" id="SSF51556">
    <property type="entry name" value="Metallo-dependent hydrolases"/>
    <property type="match status" value="1"/>
</dbReference>
<dbReference type="InterPro" id="IPR006680">
    <property type="entry name" value="Amidohydro-rel"/>
</dbReference>
<dbReference type="Gene3D" id="3.20.20.140">
    <property type="entry name" value="Metal-dependent hydrolases"/>
    <property type="match status" value="1"/>
</dbReference>
<dbReference type="PANTHER" id="PTHR35563:SF2">
    <property type="entry name" value="BARREL METAL-DEPENDENT HYDROLASE, PUTATIVE (AFU_ORTHOLOGUE AFUA_1G16240)-RELATED"/>
    <property type="match status" value="1"/>
</dbReference>
<dbReference type="Proteomes" id="UP000072421">
    <property type="component" value="Chromosome"/>
</dbReference>
<dbReference type="EMBL" id="CP013232">
    <property type="protein sequence ID" value="AMO93222.1"/>
    <property type="molecule type" value="Genomic_DNA"/>
</dbReference>
<organism evidence="2">
    <name type="scientific">Collimonas fungivorans</name>
    <dbReference type="NCBI Taxonomy" id="158899"/>
    <lineage>
        <taxon>Bacteria</taxon>
        <taxon>Pseudomonadati</taxon>
        <taxon>Pseudomonadota</taxon>
        <taxon>Betaproteobacteria</taxon>
        <taxon>Burkholderiales</taxon>
        <taxon>Oxalobacteraceae</taxon>
        <taxon>Collimonas</taxon>
    </lineage>
</organism>
<dbReference type="AlphaFoldDB" id="A0A127P5W3"/>
<feature type="domain" description="Amidohydrolase-related" evidence="1">
    <location>
        <begin position="65"/>
        <end position="325"/>
    </location>
</feature>
<name>A0A127P5W3_9BURK</name>
<dbReference type="Pfam" id="PF04909">
    <property type="entry name" value="Amidohydro_2"/>
    <property type="match status" value="1"/>
</dbReference>
<protein>
    <submittedName>
        <fullName evidence="2">Amidohydrolase family protein</fullName>
    </submittedName>
</protein>
<evidence type="ECO:0000259" key="1">
    <source>
        <dbReference type="Pfam" id="PF04909"/>
    </source>
</evidence>
<gene>
    <name evidence="2" type="ORF">CFter6_0493</name>
</gene>
<accession>A0A127P5W3</accession>
<reference evidence="2 3" key="1">
    <citation type="submission" date="2015-11" db="EMBL/GenBank/DDBJ databases">
        <title>Exploring the genomic traits of fungus-feeding bacterial genus Collimonas.</title>
        <authorList>
            <person name="Song C."/>
            <person name="Schmidt R."/>
            <person name="de Jager V."/>
            <person name="Krzyzanowska D."/>
            <person name="Jongedijk E."/>
            <person name="Cankar K."/>
            <person name="Beekwilder J."/>
            <person name="van Veen A."/>
            <person name="de Boer W."/>
            <person name="van Veen J.A."/>
            <person name="Garbeva P."/>
        </authorList>
    </citation>
    <scope>NUCLEOTIDE SEQUENCE [LARGE SCALE GENOMIC DNA]</scope>
    <source>
        <strain evidence="2 3">Ter6</strain>
    </source>
</reference>
<dbReference type="PATRIC" id="fig|158899.10.peg.499"/>
<sequence>MSSGIVRVRWRRGWCKSCVGVDKARGEARYGIAGGDQFTGNHQKSYLQQSLRLSMNYQVLPEDACDCHMHLFDSSYSVIPNASLRPPPASLVDYQQIQNAIGSRRFVIVQPSIYGLDNSLLLQSLREVGTHRARGVAVVNGNITESVLSGLYLNGVRGVRFNQVQNGVTSMDMLEKLDKRMHERGMHIQFHARPDLFIEAESRLLSLRSNVVIDHIGRLASQPDVREKTEATIYRLLDSEKVWMKLSAPYLASAQDAPYSDISEFVGGLIRHFSHRLVWGTDWPHVTEAAKQDDQEMLRFFTDLMPSDDVAQKIFVGNSEELYGFPRST</sequence>